<protein>
    <submittedName>
        <fullName evidence="10">Acyl-CoA dehydrogenase family protein</fullName>
    </submittedName>
</protein>
<dbReference type="PANTHER" id="PTHR43292:SF3">
    <property type="entry name" value="ACYL-COA DEHYDROGENASE FADE29"/>
    <property type="match status" value="1"/>
</dbReference>
<dbReference type="InterPro" id="IPR037069">
    <property type="entry name" value="AcylCoA_DH/ox_N_sf"/>
</dbReference>
<accession>A0ABV7UEA3</accession>
<feature type="domain" description="Acyl-CoA oxidase/dehydrogenase middle" evidence="8">
    <location>
        <begin position="136"/>
        <end position="230"/>
    </location>
</feature>
<dbReference type="SUPFAM" id="SSF56645">
    <property type="entry name" value="Acyl-CoA dehydrogenase NM domain-like"/>
    <property type="match status" value="1"/>
</dbReference>
<feature type="domain" description="Acyl-CoA dehydrogenase/oxidase N-terminal" evidence="9">
    <location>
        <begin position="20"/>
        <end position="130"/>
    </location>
</feature>
<evidence type="ECO:0000256" key="6">
    <source>
        <dbReference type="RuleBase" id="RU362125"/>
    </source>
</evidence>
<comment type="caution">
    <text evidence="10">The sequence shown here is derived from an EMBL/GenBank/DDBJ whole genome shotgun (WGS) entry which is preliminary data.</text>
</comment>
<dbReference type="Pfam" id="PF00441">
    <property type="entry name" value="Acyl-CoA_dh_1"/>
    <property type="match status" value="1"/>
</dbReference>
<dbReference type="Gene3D" id="1.10.540.10">
    <property type="entry name" value="Acyl-CoA dehydrogenase/oxidase, N-terminal domain"/>
    <property type="match status" value="1"/>
</dbReference>
<dbReference type="InterPro" id="IPR052161">
    <property type="entry name" value="Mycobact_Acyl-CoA_DH"/>
</dbReference>
<dbReference type="InterPro" id="IPR009075">
    <property type="entry name" value="AcylCo_DH/oxidase_C"/>
</dbReference>
<keyword evidence="5 6" id="KW-0560">Oxidoreductase</keyword>
<evidence type="ECO:0000313" key="11">
    <source>
        <dbReference type="Proteomes" id="UP001595704"/>
    </source>
</evidence>
<keyword evidence="3 6" id="KW-0285">Flavoprotein</keyword>
<dbReference type="InterPro" id="IPR006091">
    <property type="entry name" value="Acyl-CoA_Oxase/DH_mid-dom"/>
</dbReference>
<gene>
    <name evidence="10" type="ORF">ACFONL_04895</name>
</gene>
<dbReference type="InterPro" id="IPR009100">
    <property type="entry name" value="AcylCoA_DH/oxidase_NM_dom_sf"/>
</dbReference>
<dbReference type="Gene3D" id="1.20.140.10">
    <property type="entry name" value="Butyryl-CoA Dehydrogenase, subunit A, domain 3"/>
    <property type="match status" value="1"/>
</dbReference>
<reference evidence="11" key="1">
    <citation type="journal article" date="2019" name="Int. J. Syst. Evol. Microbiol.">
        <title>The Global Catalogue of Microorganisms (GCM) 10K type strain sequencing project: providing services to taxonomists for standard genome sequencing and annotation.</title>
        <authorList>
            <consortium name="The Broad Institute Genomics Platform"/>
            <consortium name="The Broad Institute Genome Sequencing Center for Infectious Disease"/>
            <person name="Wu L."/>
            <person name="Ma J."/>
        </authorList>
    </citation>
    <scope>NUCLEOTIDE SEQUENCE [LARGE SCALE GENOMIC DNA]</scope>
    <source>
        <strain evidence="11">KCTC 42282</strain>
    </source>
</reference>
<dbReference type="Proteomes" id="UP001595704">
    <property type="component" value="Unassembled WGS sequence"/>
</dbReference>
<dbReference type="InterPro" id="IPR036250">
    <property type="entry name" value="AcylCo_DH-like_C"/>
</dbReference>
<comment type="cofactor">
    <cofactor evidence="1 6">
        <name>FAD</name>
        <dbReference type="ChEBI" id="CHEBI:57692"/>
    </cofactor>
</comment>
<comment type="similarity">
    <text evidence="2 6">Belongs to the acyl-CoA dehydrogenase family.</text>
</comment>
<dbReference type="InterPro" id="IPR046373">
    <property type="entry name" value="Acyl-CoA_Oxase/DH_mid-dom_sf"/>
</dbReference>
<evidence type="ECO:0000259" key="7">
    <source>
        <dbReference type="Pfam" id="PF00441"/>
    </source>
</evidence>
<evidence type="ECO:0000256" key="4">
    <source>
        <dbReference type="ARBA" id="ARBA00022827"/>
    </source>
</evidence>
<dbReference type="PANTHER" id="PTHR43292">
    <property type="entry name" value="ACYL-COA DEHYDROGENASE"/>
    <property type="match status" value="1"/>
</dbReference>
<sequence>MKNQAALQATSQESLGDALHGAFRQEVRRFLQEEYPQDILAKARAGGVLSREDQIRSQQALQSRGWLAATWPAEHGGPGWDPVQRYVFEDELDRAGAPTLQPMALIYVGPVIYTFGTDEQKRRWLPDILSSKAMWAQGYSEPESGSDLASLGLRADRDGDHYILNGTKIWTSYAQWADWIFCLARTSREERKQAGISFICAEMSSPGITVHPIVSIDGFHHLNRVEFENVRVPVDQRIGEEGKGWHYATFLLQNERLSYAHVSRRKAELDHLRKLAATLPSDFGGVMADDPDFIRRHAESEIAVGLLEKMVLNALIAADQTTPAQVSVLKIQATEIQQKITELAIDLAGRGGAAWADRAHDGWRETMPLVPAFAAPAMGGYMFGRAVTIYGGATEIQKNLVWRMIGR</sequence>
<evidence type="ECO:0000256" key="2">
    <source>
        <dbReference type="ARBA" id="ARBA00009347"/>
    </source>
</evidence>
<organism evidence="10 11">
    <name type="scientific">Camelimonas fluminis</name>
    <dbReference type="NCBI Taxonomy" id="1576911"/>
    <lineage>
        <taxon>Bacteria</taxon>
        <taxon>Pseudomonadati</taxon>
        <taxon>Pseudomonadota</taxon>
        <taxon>Alphaproteobacteria</taxon>
        <taxon>Hyphomicrobiales</taxon>
        <taxon>Chelatococcaceae</taxon>
        <taxon>Camelimonas</taxon>
    </lineage>
</organism>
<proteinExistence type="inferred from homology"/>
<evidence type="ECO:0000313" key="10">
    <source>
        <dbReference type="EMBL" id="MFC3636725.1"/>
    </source>
</evidence>
<dbReference type="SUPFAM" id="SSF47203">
    <property type="entry name" value="Acyl-CoA dehydrogenase C-terminal domain-like"/>
    <property type="match status" value="1"/>
</dbReference>
<keyword evidence="4 6" id="KW-0274">FAD</keyword>
<dbReference type="Gene3D" id="2.40.110.10">
    <property type="entry name" value="Butyryl-CoA Dehydrogenase, subunit A, domain 2"/>
    <property type="match status" value="1"/>
</dbReference>
<evidence type="ECO:0000259" key="9">
    <source>
        <dbReference type="Pfam" id="PF02771"/>
    </source>
</evidence>
<dbReference type="Pfam" id="PF02771">
    <property type="entry name" value="Acyl-CoA_dh_N"/>
    <property type="match status" value="1"/>
</dbReference>
<evidence type="ECO:0000259" key="8">
    <source>
        <dbReference type="Pfam" id="PF02770"/>
    </source>
</evidence>
<dbReference type="RefSeq" id="WP_191320006.1">
    <property type="nucleotide sequence ID" value="NZ_BNCG01000012.1"/>
</dbReference>
<evidence type="ECO:0000256" key="1">
    <source>
        <dbReference type="ARBA" id="ARBA00001974"/>
    </source>
</evidence>
<dbReference type="EMBL" id="JBHRYC010000024">
    <property type="protein sequence ID" value="MFC3636725.1"/>
    <property type="molecule type" value="Genomic_DNA"/>
</dbReference>
<name>A0ABV7UEA3_9HYPH</name>
<evidence type="ECO:0000256" key="3">
    <source>
        <dbReference type="ARBA" id="ARBA00022630"/>
    </source>
</evidence>
<dbReference type="InterPro" id="IPR013786">
    <property type="entry name" value="AcylCoA_DH/ox_N"/>
</dbReference>
<dbReference type="Pfam" id="PF02770">
    <property type="entry name" value="Acyl-CoA_dh_M"/>
    <property type="match status" value="1"/>
</dbReference>
<keyword evidence="11" id="KW-1185">Reference proteome</keyword>
<evidence type="ECO:0000256" key="5">
    <source>
        <dbReference type="ARBA" id="ARBA00023002"/>
    </source>
</evidence>
<feature type="domain" description="Acyl-CoA dehydrogenase/oxidase C-terminal" evidence="7">
    <location>
        <begin position="242"/>
        <end position="403"/>
    </location>
</feature>